<dbReference type="EMBL" id="DQHO01000003">
    <property type="protein sequence ID" value="HCS93160.1"/>
    <property type="molecule type" value="Genomic_DNA"/>
</dbReference>
<evidence type="ECO:0000259" key="1">
    <source>
        <dbReference type="Pfam" id="PF01368"/>
    </source>
</evidence>
<dbReference type="GO" id="GO:0003676">
    <property type="term" value="F:nucleic acid binding"/>
    <property type="evidence" value="ECO:0007669"/>
    <property type="project" value="InterPro"/>
</dbReference>
<evidence type="ECO:0000313" key="4">
    <source>
        <dbReference type="Proteomes" id="UP000262195"/>
    </source>
</evidence>
<dbReference type="Pfam" id="PF01368">
    <property type="entry name" value="DHH"/>
    <property type="match status" value="1"/>
</dbReference>
<evidence type="ECO:0000313" key="3">
    <source>
        <dbReference type="EMBL" id="HCS93160.1"/>
    </source>
</evidence>
<protein>
    <submittedName>
        <fullName evidence="3">Bifunctional oligoribonuclease/PAP phosphatase NrnA</fullName>
    </submittedName>
</protein>
<reference evidence="3 4" key="1">
    <citation type="journal article" date="2018" name="Nat. Biotechnol.">
        <title>A standardized bacterial taxonomy based on genome phylogeny substantially revises the tree of life.</title>
        <authorList>
            <person name="Parks D.H."/>
            <person name="Chuvochina M."/>
            <person name="Waite D.W."/>
            <person name="Rinke C."/>
            <person name="Skarshewski A."/>
            <person name="Chaumeil P.A."/>
            <person name="Hugenholtz P."/>
        </authorList>
    </citation>
    <scope>NUCLEOTIDE SEQUENCE [LARGE SCALE GENOMIC DNA]</scope>
    <source>
        <strain evidence="3">UBA11306</strain>
    </source>
</reference>
<dbReference type="Proteomes" id="UP000262195">
    <property type="component" value="Unassembled WGS sequence"/>
</dbReference>
<dbReference type="Gene3D" id="3.90.1640.10">
    <property type="entry name" value="inorganic pyrophosphatase (n-terminal core)"/>
    <property type="match status" value="1"/>
</dbReference>
<dbReference type="AlphaFoldDB" id="A0A3D4S333"/>
<evidence type="ECO:0000259" key="2">
    <source>
        <dbReference type="Pfam" id="PF02272"/>
    </source>
</evidence>
<dbReference type="PANTHER" id="PTHR47618">
    <property type="entry name" value="BIFUNCTIONAL OLIGORIBONUCLEASE AND PAP PHOSPHATASE NRNA"/>
    <property type="match status" value="1"/>
</dbReference>
<feature type="domain" description="DDH" evidence="1">
    <location>
        <begin position="19"/>
        <end position="157"/>
    </location>
</feature>
<accession>A0A3D4S333</accession>
<gene>
    <name evidence="3" type="ORF">DIW15_00435</name>
</gene>
<dbReference type="Gene3D" id="3.10.310.30">
    <property type="match status" value="1"/>
</dbReference>
<dbReference type="InterPro" id="IPR038763">
    <property type="entry name" value="DHH_sf"/>
</dbReference>
<dbReference type="SUPFAM" id="SSF64182">
    <property type="entry name" value="DHH phosphoesterases"/>
    <property type="match status" value="1"/>
</dbReference>
<dbReference type="InterPro" id="IPR001667">
    <property type="entry name" value="DDH_dom"/>
</dbReference>
<proteinExistence type="predicted"/>
<dbReference type="STRING" id="1121105.GCA_000421665_00346"/>
<feature type="domain" description="DHHA1" evidence="2">
    <location>
        <begin position="232"/>
        <end position="315"/>
    </location>
</feature>
<name>A0A3D4S333_9ENTE</name>
<organism evidence="3 4">
    <name type="scientific">Bavariicoccus seileri</name>
    <dbReference type="NCBI Taxonomy" id="549685"/>
    <lineage>
        <taxon>Bacteria</taxon>
        <taxon>Bacillati</taxon>
        <taxon>Bacillota</taxon>
        <taxon>Bacilli</taxon>
        <taxon>Lactobacillales</taxon>
        <taxon>Enterococcaceae</taxon>
        <taxon>Bavariicoccus</taxon>
    </lineage>
</organism>
<dbReference type="PANTHER" id="PTHR47618:SF1">
    <property type="entry name" value="BIFUNCTIONAL OLIGORIBONUCLEASE AND PAP PHOSPHATASE NRNA"/>
    <property type="match status" value="1"/>
</dbReference>
<comment type="caution">
    <text evidence="3">The sequence shown here is derived from an EMBL/GenBank/DDBJ whole genome shotgun (WGS) entry which is preliminary data.</text>
</comment>
<dbReference type="InterPro" id="IPR003156">
    <property type="entry name" value="DHHA1_dom"/>
</dbReference>
<dbReference type="InterPro" id="IPR051319">
    <property type="entry name" value="Oligoribo/pAp-PDE_c-di-AMP_PDE"/>
</dbReference>
<dbReference type="Pfam" id="PF02272">
    <property type="entry name" value="DHHA1"/>
    <property type="match status" value="1"/>
</dbReference>
<sequence length="321" mass="35631">MTKDLFEDIIKKIESYDVIIIHRHVRPDPDAIGSQGGLAEMIRCGFPQKTVYTVGEVPDSLSFLGVRKDEITRAHFQQALVIVLDTANQPRIDDQRYSLAESIIKIDHHPDNDQYGDISWVEDTASSTSEMIVSLSEASNGKLPLNEKSASLLYSGIVGDTGRFLYDATKECTFLAAAKLVATGANIAKIGRELDQIPLNVSRLMGWAYEHLDITPEGLGTITLTDSIFRRFKVSEDETSQVVPMIGRIDSIRVWVVFVDQRDGTYRCRIRSKGVVINKIAEKYNGGGHLLASGAKVDTSEERKGLVTDLLELLKQHPDRG</sequence>